<evidence type="ECO:0000313" key="3">
    <source>
        <dbReference type="Proteomes" id="UP000181728"/>
    </source>
</evidence>
<reference evidence="1 3" key="1">
    <citation type="journal article" date="2016" name="BMC Genomics">
        <title>Consensus pan-genome assembly of the specialised wine bacterium Oenococcus oeni.</title>
        <authorList>
            <person name="Sternes P.R."/>
            <person name="Borneman A.R."/>
        </authorList>
    </citation>
    <scope>NUCLEOTIDE SEQUENCE [LARGE SCALE GENOMIC DNA]</scope>
    <source>
        <strain evidence="1 3">AWRIB661</strain>
    </source>
</reference>
<evidence type="ECO:0000313" key="1">
    <source>
        <dbReference type="EMBL" id="OIM21421.1"/>
    </source>
</evidence>
<dbReference type="Proteomes" id="UP000294726">
    <property type="component" value="Chromosome"/>
</dbReference>
<dbReference type="RefSeq" id="WP_032818646.1">
    <property type="nucleotide sequence ID" value="NZ_LR031358.1"/>
</dbReference>
<accession>A0A483BS66</accession>
<sequence>MTAEQIIIQTVKQLPIPTKGHVIYYDELLALTGLEEKDFIIAMQKLSVKYHFYFSTYIDQDTGEVMDNTGQIFDIYKVTR</sequence>
<proteinExistence type="predicted"/>
<evidence type="ECO:0000313" key="4">
    <source>
        <dbReference type="Proteomes" id="UP000294726"/>
    </source>
</evidence>
<dbReference type="EMBL" id="MLOK01000036">
    <property type="protein sequence ID" value="OIM21421.1"/>
    <property type="molecule type" value="Genomic_DNA"/>
</dbReference>
<organism evidence="1 3">
    <name type="scientific">Oenococcus oeni</name>
    <name type="common">Leuconostoc oenos</name>
    <dbReference type="NCBI Taxonomy" id="1247"/>
    <lineage>
        <taxon>Bacteria</taxon>
        <taxon>Bacillati</taxon>
        <taxon>Bacillota</taxon>
        <taxon>Bacilli</taxon>
        <taxon>Lactobacillales</taxon>
        <taxon>Lactobacillaceae</taxon>
        <taxon>Oenococcus</taxon>
    </lineage>
</organism>
<reference evidence="2 4" key="2">
    <citation type="submission" date="2018-08" db="EMBL/GenBank/DDBJ databases">
        <authorList>
            <person name="Lorentzen P. G. S. M."/>
        </authorList>
    </citation>
    <scope>NUCLEOTIDE SEQUENCE [LARGE SCALE GENOMIC DNA]</scope>
    <source>
        <strain evidence="2 4">CRBO_1381</strain>
    </source>
</reference>
<gene>
    <name evidence="1" type="ORF">ATX59_04425</name>
    <name evidence="2" type="ORF">OENI_0899</name>
</gene>
<dbReference type="EMBL" id="LR031358">
    <property type="protein sequence ID" value="VDB98041.1"/>
    <property type="molecule type" value="Genomic_DNA"/>
</dbReference>
<dbReference type="Proteomes" id="UP000181728">
    <property type="component" value="Unassembled WGS sequence"/>
</dbReference>
<name>A0A483BS66_OENOE</name>
<evidence type="ECO:0000313" key="2">
    <source>
        <dbReference type="EMBL" id="VDB98041.1"/>
    </source>
</evidence>
<dbReference type="AlphaFoldDB" id="A0A483BS66"/>
<protein>
    <submittedName>
        <fullName evidence="1">Uncharacterized protein</fullName>
    </submittedName>
</protein>